<evidence type="ECO:0000256" key="1">
    <source>
        <dbReference type="ARBA" id="ARBA00004651"/>
    </source>
</evidence>
<dbReference type="HAMAP" id="MF_01148">
    <property type="entry name" value="Lnt"/>
    <property type="match status" value="1"/>
</dbReference>
<keyword evidence="2 8" id="KW-1003">Cell membrane</keyword>
<comment type="catalytic activity">
    <reaction evidence="8">
        <text>N-terminal S-1,2-diacyl-sn-glyceryl-L-cysteinyl-[lipoprotein] + a glycerophospholipid = N-acyl-S-1,2-diacyl-sn-glyceryl-L-cysteinyl-[lipoprotein] + a 2-acyl-sn-glycero-3-phospholipid + H(+)</text>
        <dbReference type="Rhea" id="RHEA:48228"/>
        <dbReference type="Rhea" id="RHEA-COMP:14681"/>
        <dbReference type="Rhea" id="RHEA-COMP:14684"/>
        <dbReference type="ChEBI" id="CHEBI:15378"/>
        <dbReference type="ChEBI" id="CHEBI:136912"/>
        <dbReference type="ChEBI" id="CHEBI:140656"/>
        <dbReference type="ChEBI" id="CHEBI:140657"/>
        <dbReference type="ChEBI" id="CHEBI:140660"/>
        <dbReference type="EC" id="2.3.1.269"/>
    </reaction>
</comment>
<keyword evidence="5 8" id="KW-1133">Transmembrane helix</keyword>
<dbReference type="AlphaFoldDB" id="A0A375Z1K0"/>
<dbReference type="SUPFAM" id="SSF56317">
    <property type="entry name" value="Carbon-nitrogen hydrolase"/>
    <property type="match status" value="1"/>
</dbReference>
<proteinExistence type="inferred from homology"/>
<dbReference type="EMBL" id="UEGW01000001">
    <property type="protein sequence ID" value="SRX95018.1"/>
    <property type="molecule type" value="Genomic_DNA"/>
</dbReference>
<dbReference type="GO" id="GO:0005886">
    <property type="term" value="C:plasma membrane"/>
    <property type="evidence" value="ECO:0007669"/>
    <property type="project" value="UniProtKB-SubCell"/>
</dbReference>
<feature type="transmembrane region" description="Helical" evidence="8">
    <location>
        <begin position="570"/>
        <end position="593"/>
    </location>
</feature>
<evidence type="ECO:0000256" key="5">
    <source>
        <dbReference type="ARBA" id="ARBA00022989"/>
    </source>
</evidence>
<keyword evidence="4 8" id="KW-0812">Transmembrane</keyword>
<keyword evidence="12" id="KW-1185">Reference proteome</keyword>
<protein>
    <recommendedName>
        <fullName evidence="8">Apolipoprotein N-acyltransferase</fullName>
        <shortName evidence="8">ALP N-acyltransferase</shortName>
        <ecNumber evidence="8">2.3.1.269</ecNumber>
    </recommendedName>
</protein>
<keyword evidence="3 8" id="KW-0808">Transferase</keyword>
<feature type="domain" description="CN hydrolase" evidence="10">
    <location>
        <begin position="301"/>
        <end position="557"/>
    </location>
</feature>
<evidence type="ECO:0000313" key="12">
    <source>
        <dbReference type="Proteomes" id="UP000252015"/>
    </source>
</evidence>
<dbReference type="PROSITE" id="PS50263">
    <property type="entry name" value="CN_HYDROLASE"/>
    <property type="match status" value="1"/>
</dbReference>
<dbReference type="InterPro" id="IPR003010">
    <property type="entry name" value="C-N_Hydrolase"/>
</dbReference>
<feature type="transmembrane region" description="Helical" evidence="8">
    <location>
        <begin position="80"/>
        <end position="98"/>
    </location>
</feature>
<comment type="subcellular location">
    <subcellularLocation>
        <location evidence="1 8">Cell membrane</location>
        <topology evidence="1 8">Multi-pass membrane protein</topology>
    </subcellularLocation>
</comment>
<organism evidence="11 12">
    <name type="scientific">Mycobacterium shimoidei</name>
    <dbReference type="NCBI Taxonomy" id="29313"/>
    <lineage>
        <taxon>Bacteria</taxon>
        <taxon>Bacillati</taxon>
        <taxon>Actinomycetota</taxon>
        <taxon>Actinomycetes</taxon>
        <taxon>Mycobacteriales</taxon>
        <taxon>Mycobacteriaceae</taxon>
        <taxon>Mycobacterium</taxon>
    </lineage>
</organism>
<keyword evidence="6 8" id="KW-0472">Membrane</keyword>
<feature type="region of interest" description="Disordered" evidence="9">
    <location>
        <begin position="603"/>
        <end position="637"/>
    </location>
</feature>
<evidence type="ECO:0000259" key="10">
    <source>
        <dbReference type="PROSITE" id="PS50263"/>
    </source>
</evidence>
<accession>A0A375Z1K0</accession>
<feature type="transmembrane region" description="Helical" evidence="8">
    <location>
        <begin position="233"/>
        <end position="254"/>
    </location>
</feature>
<dbReference type="Pfam" id="PF20154">
    <property type="entry name" value="LNT_N"/>
    <property type="match status" value="1"/>
</dbReference>
<dbReference type="InterPro" id="IPR045378">
    <property type="entry name" value="LNT_N"/>
</dbReference>
<dbReference type="STRING" id="29313.BHQ16_20895"/>
<dbReference type="RefSeq" id="WP_181786802.1">
    <property type="nucleotide sequence ID" value="NZ_UEGW01000001.1"/>
</dbReference>
<dbReference type="EC" id="2.3.1.269" evidence="8"/>
<feature type="transmembrane region" description="Helical" evidence="8">
    <location>
        <begin position="153"/>
        <end position="174"/>
    </location>
</feature>
<dbReference type="Gene3D" id="3.60.110.10">
    <property type="entry name" value="Carbon-nitrogen hydrolase"/>
    <property type="match status" value="1"/>
</dbReference>
<dbReference type="InterPro" id="IPR004563">
    <property type="entry name" value="Apolipo_AcylTrfase"/>
</dbReference>
<gene>
    <name evidence="8" type="primary">lnt</name>
    <name evidence="11" type="ORF">MSP7336_03282</name>
</gene>
<evidence type="ECO:0000256" key="2">
    <source>
        <dbReference type="ARBA" id="ARBA00022475"/>
    </source>
</evidence>
<evidence type="ECO:0000256" key="7">
    <source>
        <dbReference type="ARBA" id="ARBA00023315"/>
    </source>
</evidence>
<evidence type="ECO:0000256" key="9">
    <source>
        <dbReference type="SAM" id="MobiDB-lite"/>
    </source>
</evidence>
<evidence type="ECO:0000313" key="11">
    <source>
        <dbReference type="EMBL" id="SRX95018.1"/>
    </source>
</evidence>
<reference evidence="11 12" key="1">
    <citation type="submission" date="2018-05" db="EMBL/GenBank/DDBJ databases">
        <authorList>
            <consortium name="IHU Genomes"/>
        </authorList>
    </citation>
    <scope>NUCLEOTIDE SEQUENCE [LARGE SCALE GENOMIC DNA]</scope>
    <source>
        <strain evidence="11 12">P7336</strain>
    </source>
</reference>
<dbReference type="NCBIfam" id="TIGR00546">
    <property type="entry name" value="lnt"/>
    <property type="match status" value="1"/>
</dbReference>
<dbReference type="UniPathway" id="UPA00666"/>
<dbReference type="Pfam" id="PF00795">
    <property type="entry name" value="CN_hydrolase"/>
    <property type="match status" value="1"/>
</dbReference>
<comment type="similarity">
    <text evidence="8">Belongs to the CN hydrolase family. Apolipoprotein N-acyltransferase subfamily.</text>
</comment>
<feature type="transmembrane region" description="Helical" evidence="8">
    <location>
        <begin position="266"/>
        <end position="288"/>
    </location>
</feature>
<dbReference type="GO" id="GO:0042158">
    <property type="term" value="P:lipoprotein biosynthetic process"/>
    <property type="evidence" value="ECO:0007669"/>
    <property type="project" value="UniProtKB-UniRule"/>
</dbReference>
<dbReference type="InterPro" id="IPR036526">
    <property type="entry name" value="C-N_Hydrolase_sf"/>
</dbReference>
<sequence length="637" mass="68386">MADRERRFSRRGRFDDVTEIIPAVDVDDTGDVPIPDADDDESPSVAARLGAAARRQLGKVGPILRERVLPKTAKALRPRATRLGATIASGLLLCASFPPTDWWWAAVVAFALLAWVLTRAATRPVGGFGYGFLLGLVFYLPLLPWIAMLVGAIPWIALATVSAVFPGIFGLLAVAVRRLPGWPVWFAAAWAVQEWLKSSVPFGGFPWGVVAFGQTSGPFLPLVRLGGPPLLSLAIVLLGSSLTAIAVEIVSWWHKSRRLAADTPPAVLVPAICICAVLFASVAVWPAVRRSGAGAGDEPTVTVAAVQGNVPRLGLDFNSQRRAVLDNHVRETLRLADDVHAGSAPQPQFVVWPEDASDIDPLANPDAGQQMNVAADAIGAPILVGTVLDVPKRPPDDPAYTNTVIVWNPVTGPGERHDKQIVQPFGEYLPWPGFFRHLSRYAEWAGHFVPGQSSGVVHAAGIPVGVATCWEVIFDRAARESVRNGAQILAMPSNNATFNQAMSEQQLAFDKVRAVEHDRYVVVAGTVGISAVIAPDGGELERTAFFQPAYLVSQVRLKTALTPATRWGDILGWVLVVAGIGAVFAGILHNGWFMRPNRRRLRSAKQGAPAADRSDHDTAAEHHGRDAARRGPDRGAI</sequence>
<feature type="compositionally biased region" description="Basic and acidic residues" evidence="9">
    <location>
        <begin position="612"/>
        <end position="637"/>
    </location>
</feature>
<feature type="transmembrane region" description="Helical" evidence="8">
    <location>
        <begin position="104"/>
        <end position="121"/>
    </location>
</feature>
<feature type="transmembrane region" description="Helical" evidence="8">
    <location>
        <begin position="128"/>
        <end position="147"/>
    </location>
</feature>
<evidence type="ECO:0000256" key="3">
    <source>
        <dbReference type="ARBA" id="ARBA00022679"/>
    </source>
</evidence>
<name>A0A375Z1K0_MYCSH</name>
<keyword evidence="7 8" id="KW-0012">Acyltransferase</keyword>
<evidence type="ECO:0000256" key="6">
    <source>
        <dbReference type="ARBA" id="ARBA00023136"/>
    </source>
</evidence>
<dbReference type="PANTHER" id="PTHR38686:SF1">
    <property type="entry name" value="APOLIPOPROTEIN N-ACYLTRANSFERASE"/>
    <property type="match status" value="1"/>
</dbReference>
<comment type="function">
    <text evidence="8">Catalyzes the phospholipid dependent N-acylation of the N-terminal cysteine of apolipoprotein, the last step in lipoprotein maturation.</text>
</comment>
<feature type="transmembrane region" description="Helical" evidence="8">
    <location>
        <begin position="195"/>
        <end position="213"/>
    </location>
</feature>
<dbReference type="PANTHER" id="PTHR38686">
    <property type="entry name" value="APOLIPOPROTEIN N-ACYLTRANSFERASE"/>
    <property type="match status" value="1"/>
</dbReference>
<dbReference type="Proteomes" id="UP000252015">
    <property type="component" value="Unassembled WGS sequence"/>
</dbReference>
<dbReference type="CDD" id="cd07571">
    <property type="entry name" value="ALP_N-acyl_transferase"/>
    <property type="match status" value="1"/>
</dbReference>
<comment type="pathway">
    <text evidence="8">Protein modification; lipoprotein biosynthesis (N-acyl transfer).</text>
</comment>
<evidence type="ECO:0000256" key="8">
    <source>
        <dbReference type="HAMAP-Rule" id="MF_01148"/>
    </source>
</evidence>
<evidence type="ECO:0000256" key="4">
    <source>
        <dbReference type="ARBA" id="ARBA00022692"/>
    </source>
</evidence>
<dbReference type="GO" id="GO:0016410">
    <property type="term" value="F:N-acyltransferase activity"/>
    <property type="evidence" value="ECO:0007669"/>
    <property type="project" value="UniProtKB-UniRule"/>
</dbReference>